<protein>
    <submittedName>
        <fullName evidence="1">Uncharacterized protein</fullName>
    </submittedName>
</protein>
<dbReference type="EMBL" id="BMTF01000075">
    <property type="protein sequence ID" value="GGV97875.1"/>
    <property type="molecule type" value="Genomic_DNA"/>
</dbReference>
<sequence length="55" mass="5650">MGNLPFTLGQALETGSNTGYHFVPHGTGLKAPAVKDEPAAYQLVGGVMAYQGDDG</sequence>
<proteinExistence type="predicted"/>
<organism evidence="1 2">
    <name type="scientific">Streptomyces gelaticus</name>
    <dbReference type="NCBI Taxonomy" id="285446"/>
    <lineage>
        <taxon>Bacteria</taxon>
        <taxon>Bacillati</taxon>
        <taxon>Actinomycetota</taxon>
        <taxon>Actinomycetes</taxon>
        <taxon>Kitasatosporales</taxon>
        <taxon>Streptomycetaceae</taxon>
        <taxon>Streptomyces</taxon>
    </lineage>
</organism>
<gene>
    <name evidence="1" type="ORF">GCM10015535_69820</name>
</gene>
<comment type="caution">
    <text evidence="1">The sequence shown here is derived from an EMBL/GenBank/DDBJ whole genome shotgun (WGS) entry which is preliminary data.</text>
</comment>
<evidence type="ECO:0000313" key="2">
    <source>
        <dbReference type="Proteomes" id="UP000660675"/>
    </source>
</evidence>
<evidence type="ECO:0000313" key="1">
    <source>
        <dbReference type="EMBL" id="GGV97875.1"/>
    </source>
</evidence>
<keyword evidence="2" id="KW-1185">Reference proteome</keyword>
<name>A0ABQ2W9E9_9ACTN</name>
<dbReference type="Proteomes" id="UP000660675">
    <property type="component" value="Unassembled WGS sequence"/>
</dbReference>
<accession>A0ABQ2W9E9</accession>
<reference evidence="2" key="1">
    <citation type="journal article" date="2019" name="Int. J. Syst. Evol. Microbiol.">
        <title>The Global Catalogue of Microorganisms (GCM) 10K type strain sequencing project: providing services to taxonomists for standard genome sequencing and annotation.</title>
        <authorList>
            <consortium name="The Broad Institute Genomics Platform"/>
            <consortium name="The Broad Institute Genome Sequencing Center for Infectious Disease"/>
            <person name="Wu L."/>
            <person name="Ma J."/>
        </authorList>
    </citation>
    <scope>NUCLEOTIDE SEQUENCE [LARGE SCALE GENOMIC DNA]</scope>
    <source>
        <strain evidence="2">JCM 4376</strain>
    </source>
</reference>